<comment type="similarity">
    <text evidence="1 2">Belongs to the MINDY deubiquitinase family. FAM188 subfamily.</text>
</comment>
<reference evidence="4 5" key="1">
    <citation type="journal article" date="2023" name="Nucleic Acids Res.">
        <title>The hologenome of Daphnia magna reveals possible DNA methylation and microbiome-mediated evolution of the host genome.</title>
        <authorList>
            <person name="Chaturvedi A."/>
            <person name="Li X."/>
            <person name="Dhandapani V."/>
            <person name="Marshall H."/>
            <person name="Kissane S."/>
            <person name="Cuenca-Cambronero M."/>
            <person name="Asole G."/>
            <person name="Calvet F."/>
            <person name="Ruiz-Romero M."/>
            <person name="Marangio P."/>
            <person name="Guigo R."/>
            <person name="Rago D."/>
            <person name="Mirbahai L."/>
            <person name="Eastwood N."/>
            <person name="Colbourne J.K."/>
            <person name="Zhou J."/>
            <person name="Mallon E."/>
            <person name="Orsini L."/>
        </authorList>
    </citation>
    <scope>NUCLEOTIDE SEQUENCE [LARGE SCALE GENOMIC DNA]</scope>
    <source>
        <strain evidence="4">LRV0_1</strain>
    </source>
</reference>
<evidence type="ECO:0000256" key="2">
    <source>
        <dbReference type="RuleBase" id="RU367088"/>
    </source>
</evidence>
<organism evidence="4 5">
    <name type="scientific">Daphnia magna</name>
    <dbReference type="NCBI Taxonomy" id="35525"/>
    <lineage>
        <taxon>Eukaryota</taxon>
        <taxon>Metazoa</taxon>
        <taxon>Ecdysozoa</taxon>
        <taxon>Arthropoda</taxon>
        <taxon>Crustacea</taxon>
        <taxon>Branchiopoda</taxon>
        <taxon>Diplostraca</taxon>
        <taxon>Cladocera</taxon>
        <taxon>Anomopoda</taxon>
        <taxon>Daphniidae</taxon>
        <taxon>Daphnia</taxon>
    </lineage>
</organism>
<gene>
    <name evidence="4" type="ORF">OUZ56_008352</name>
</gene>
<keyword evidence="2" id="KW-0833">Ubl conjugation pathway</keyword>
<feature type="domain" description="Deubiquitinating enzyme MINDY-3/4 conserved" evidence="3">
    <location>
        <begin position="4"/>
        <end position="322"/>
    </location>
</feature>
<comment type="caution">
    <text evidence="4">The sequence shown here is derived from an EMBL/GenBank/DDBJ whole genome shotgun (WGS) entry which is preliminary data.</text>
</comment>
<keyword evidence="2" id="KW-0645">Protease</keyword>
<sequence length="327" mass="36996">MVSHAAGLPIANSLMMALQTHILRILLFDVRPSRVYQPDPLKPSFSMQQEALCTAITDIIWTAGGCHYGVLCLPHPIHIHVEESDHFNADGVTEKLNILECHDREELQYFVRRNLFLFQQDPGPALLLLIYSAVLARGIDRIAEDMGTRWITGTNSYLSSLINYSGDISFSALNLILSGRAASYLHNGTHFQEEKDKIMIAQHGIQARSPIGLLLWMRTEEKTAAYKLGSRLKTPVYPIWLIIASEQSGVLFSDDRDLLRDYRSEIRFELHYHTSSHNQLTPAVLVIRTKLPLEVPEEDVALPTLDKIIRTKWSGARVSWNGLTPFL</sequence>
<dbReference type="Pfam" id="PF13898">
    <property type="entry name" value="MINDY-3_4_CD"/>
    <property type="match status" value="1"/>
</dbReference>
<name>A0ABR0ACQ3_9CRUS</name>
<accession>A0ABR0ACQ3</accession>
<keyword evidence="2" id="KW-0788">Thiol protease</keyword>
<comment type="catalytic activity">
    <reaction evidence="2">
        <text>Thiol-dependent hydrolysis of ester, thioester, amide, peptide and isopeptide bonds formed by the C-terminal Gly of ubiquitin (a 76-residue protein attached to proteins as an intracellular targeting signal).</text>
        <dbReference type="EC" id="3.4.19.12"/>
    </reaction>
</comment>
<dbReference type="EMBL" id="JAOYFB010000037">
    <property type="protein sequence ID" value="KAK4022908.1"/>
    <property type="molecule type" value="Genomic_DNA"/>
</dbReference>
<dbReference type="PANTHER" id="PTHR12473:SF8">
    <property type="entry name" value="UBIQUITIN CARBOXYL-TERMINAL HYDROLASE MINDY-4-RELATED"/>
    <property type="match status" value="1"/>
</dbReference>
<proteinExistence type="inferred from homology"/>
<keyword evidence="5" id="KW-1185">Reference proteome</keyword>
<keyword evidence="2" id="KW-0378">Hydrolase</keyword>
<evidence type="ECO:0000313" key="4">
    <source>
        <dbReference type="EMBL" id="KAK4022908.1"/>
    </source>
</evidence>
<evidence type="ECO:0000256" key="1">
    <source>
        <dbReference type="ARBA" id="ARBA00011074"/>
    </source>
</evidence>
<comment type="function">
    <text evidence="2">Hydrolase that can remove 'Lys-48'-linked conjugated ubiquitin from proteins.</text>
</comment>
<evidence type="ECO:0000259" key="3">
    <source>
        <dbReference type="SMART" id="SM01174"/>
    </source>
</evidence>
<protein>
    <recommendedName>
        <fullName evidence="2">Ubiquitin carboxyl-terminal hydrolase MINDY</fullName>
        <ecNumber evidence="2">3.4.19.12</ecNumber>
    </recommendedName>
</protein>
<dbReference type="PANTHER" id="PTHR12473">
    <property type="entry name" value="UBIQUITIN CARBOXYL-TERMINAL HYDROLASE MINDY-4-RELATED"/>
    <property type="match status" value="1"/>
</dbReference>
<dbReference type="Proteomes" id="UP001234178">
    <property type="component" value="Unassembled WGS sequence"/>
</dbReference>
<dbReference type="InterPro" id="IPR025257">
    <property type="entry name" value="MINDY-3/4_CD"/>
</dbReference>
<dbReference type="InterPro" id="IPR039785">
    <property type="entry name" value="MINY3/4"/>
</dbReference>
<dbReference type="SMART" id="SM01174">
    <property type="entry name" value="DUF4205"/>
    <property type="match status" value="1"/>
</dbReference>
<dbReference type="EC" id="3.4.19.12" evidence="2"/>
<evidence type="ECO:0000313" key="5">
    <source>
        <dbReference type="Proteomes" id="UP001234178"/>
    </source>
</evidence>